<dbReference type="GO" id="GO:0005829">
    <property type="term" value="C:cytosol"/>
    <property type="evidence" value="ECO:0007669"/>
    <property type="project" value="TreeGrafter"/>
</dbReference>
<dbReference type="SUPFAM" id="SSF55347">
    <property type="entry name" value="Glyceraldehyde-3-phosphate dehydrogenase-like, C-terminal domain"/>
    <property type="match status" value="1"/>
</dbReference>
<dbReference type="OrthoDB" id="9790352at2"/>
<evidence type="ECO:0000259" key="13">
    <source>
        <dbReference type="Pfam" id="PF05173"/>
    </source>
</evidence>
<dbReference type="HOGENOM" id="CLU_047479_1_0_10"/>
<evidence type="ECO:0000256" key="6">
    <source>
        <dbReference type="ARBA" id="ARBA00023027"/>
    </source>
</evidence>
<comment type="similarity">
    <text evidence="1">Belongs to the DapB family.</text>
</comment>
<dbReference type="Proteomes" id="UP000027148">
    <property type="component" value="Chromosome"/>
</dbReference>
<dbReference type="Gene3D" id="3.40.50.720">
    <property type="entry name" value="NAD(P)-binding Rossmann-like Domain"/>
    <property type="match status" value="1"/>
</dbReference>
<keyword evidence="15" id="KW-1185">Reference proteome</keyword>
<feature type="domain" description="Dihydrodipicolinate reductase C-terminal" evidence="13">
    <location>
        <begin position="102"/>
        <end position="218"/>
    </location>
</feature>
<dbReference type="GO" id="GO:0008839">
    <property type="term" value="F:4-hydroxy-tetrahydrodipicolinate reductase"/>
    <property type="evidence" value="ECO:0007669"/>
    <property type="project" value="UniProtKB-EC"/>
</dbReference>
<dbReference type="PANTHER" id="PTHR20836:SF0">
    <property type="entry name" value="4-HYDROXY-TETRAHYDRODIPICOLINATE REDUCTASE 1, CHLOROPLASTIC-RELATED"/>
    <property type="match status" value="1"/>
</dbReference>
<dbReference type="InterPro" id="IPR022663">
    <property type="entry name" value="DapB_C"/>
</dbReference>
<dbReference type="GO" id="GO:0019877">
    <property type="term" value="P:diaminopimelate biosynthetic process"/>
    <property type="evidence" value="ECO:0007669"/>
    <property type="project" value="UniProtKB-KW"/>
</dbReference>
<comment type="catalytic activity">
    <reaction evidence="10">
        <text>(S)-2,3,4,5-tetrahydrodipicolinate + NADP(+) + H2O = (2S,4S)-4-hydroxy-2,3,4,5-tetrahydrodipicolinate + NADPH + H(+)</text>
        <dbReference type="Rhea" id="RHEA:35331"/>
        <dbReference type="ChEBI" id="CHEBI:15377"/>
        <dbReference type="ChEBI" id="CHEBI:15378"/>
        <dbReference type="ChEBI" id="CHEBI:16845"/>
        <dbReference type="ChEBI" id="CHEBI:57783"/>
        <dbReference type="ChEBI" id="CHEBI:58349"/>
        <dbReference type="ChEBI" id="CHEBI:67139"/>
        <dbReference type="EC" id="1.17.1.8"/>
    </reaction>
</comment>
<dbReference type="PANTHER" id="PTHR20836">
    <property type="entry name" value="DIHYDRODIPICOLINATE REDUCTASE"/>
    <property type="match status" value="1"/>
</dbReference>
<dbReference type="EMBL" id="CP006873">
    <property type="protein sequence ID" value="AID37468.1"/>
    <property type="molecule type" value="Genomic_DNA"/>
</dbReference>
<evidence type="ECO:0000256" key="8">
    <source>
        <dbReference type="ARBA" id="ARBA00037922"/>
    </source>
</evidence>
<dbReference type="RefSeq" id="WP_038436194.1">
    <property type="nucleotide sequence ID" value="NZ_CP006873.1"/>
</dbReference>
<organism evidence="14 15">
    <name type="scientific">Candidatus Walczuchella monophlebidarum</name>
    <dbReference type="NCBI Taxonomy" id="1415657"/>
    <lineage>
        <taxon>Bacteria</taxon>
        <taxon>Pseudomonadati</taxon>
        <taxon>Bacteroidota</taxon>
        <taxon>Flavobacteriia</taxon>
        <taxon>Flavobacteriales</taxon>
        <taxon>Candidatus Walczuchella</taxon>
    </lineage>
</organism>
<dbReference type="STRING" id="1415657.FNIIJ_198"/>
<keyword evidence="7" id="KW-0457">Lysine biosynthesis</keyword>
<comment type="catalytic activity">
    <reaction evidence="11">
        <text>(S)-2,3,4,5-tetrahydrodipicolinate + NAD(+) + H2O = (2S,4S)-4-hydroxy-2,3,4,5-tetrahydrodipicolinate + NADH + H(+)</text>
        <dbReference type="Rhea" id="RHEA:35323"/>
        <dbReference type="ChEBI" id="CHEBI:15377"/>
        <dbReference type="ChEBI" id="CHEBI:15378"/>
        <dbReference type="ChEBI" id="CHEBI:16845"/>
        <dbReference type="ChEBI" id="CHEBI:57540"/>
        <dbReference type="ChEBI" id="CHEBI:57945"/>
        <dbReference type="ChEBI" id="CHEBI:67139"/>
        <dbReference type="EC" id="1.17.1.8"/>
    </reaction>
</comment>
<dbReference type="InterPro" id="IPR036291">
    <property type="entry name" value="NAD(P)-bd_dom_sf"/>
</dbReference>
<keyword evidence="2" id="KW-0028">Amino-acid biosynthesis</keyword>
<evidence type="ECO:0000256" key="1">
    <source>
        <dbReference type="ARBA" id="ARBA00006642"/>
    </source>
</evidence>
<evidence type="ECO:0000256" key="5">
    <source>
        <dbReference type="ARBA" id="ARBA00023002"/>
    </source>
</evidence>
<keyword evidence="3" id="KW-0521">NADP</keyword>
<evidence type="ECO:0000259" key="12">
    <source>
        <dbReference type="Pfam" id="PF01113"/>
    </source>
</evidence>
<dbReference type="KEGG" id="elv:FNIIJ_198"/>
<evidence type="ECO:0000256" key="11">
    <source>
        <dbReference type="ARBA" id="ARBA00049396"/>
    </source>
</evidence>
<keyword evidence="5" id="KW-0560">Oxidoreductase</keyword>
<accession>A0A068DWS1</accession>
<dbReference type="InterPro" id="IPR023940">
    <property type="entry name" value="DHDPR_bac"/>
</dbReference>
<dbReference type="Gene3D" id="3.30.360.10">
    <property type="entry name" value="Dihydrodipicolinate Reductase, domain 2"/>
    <property type="match status" value="1"/>
</dbReference>
<dbReference type="Pfam" id="PF05173">
    <property type="entry name" value="DapB_C"/>
    <property type="match status" value="1"/>
</dbReference>
<evidence type="ECO:0000313" key="15">
    <source>
        <dbReference type="Proteomes" id="UP000027148"/>
    </source>
</evidence>
<dbReference type="InterPro" id="IPR000846">
    <property type="entry name" value="DapB_N"/>
</dbReference>
<evidence type="ECO:0000313" key="14">
    <source>
        <dbReference type="EMBL" id="AID37468.1"/>
    </source>
</evidence>
<proteinExistence type="inferred from homology"/>
<dbReference type="SUPFAM" id="SSF51735">
    <property type="entry name" value="NAD(P)-binding Rossmann-fold domains"/>
    <property type="match status" value="1"/>
</dbReference>
<reference evidence="14 15" key="1">
    <citation type="journal article" date="2014" name="Genome Biol. Evol.">
        <title>Genome sequence of "Candidatus Walczuchella monophlebidarum" the flavobacterial endosymbiont of Llaveia axin axin (Hemiptera: Coccoidea: Monophlebidae).</title>
        <authorList>
            <person name="Rosas-Perez T."/>
            <person name="Rosenblueth M."/>
            <person name="Rincon-Rosales R."/>
            <person name="Mora J."/>
            <person name="Martinez-Romero E."/>
        </authorList>
    </citation>
    <scope>NUCLEOTIDE SEQUENCE [LARGE SCALE GENOMIC DNA]</scope>
    <source>
        <strain evidence="14">FNIIJ</strain>
    </source>
</reference>
<dbReference type="PIRSF" id="PIRSF000161">
    <property type="entry name" value="DHPR"/>
    <property type="match status" value="1"/>
</dbReference>
<sequence>MNIALIGYGKMGKAVEKIARNRNHKIVLISTCTPDLTNLKEVNIAIEFSIPEAAFKNVKICLENNIPVVCGTTGWLDKLSEIKSLCQEKNGTFLYSSNFSIGVNLFFEINRIFAHIIAPYKEYEVSIEEKHHTEKKDTPSGTAITLAKAILNEGNQLVITSQRIEHVIGIHTIRYHSTIDDISLQHRANNREGFALGAVVAAEWVSKKKGIFSMKDVLGIGE</sequence>
<dbReference type="Pfam" id="PF01113">
    <property type="entry name" value="DapB_N"/>
    <property type="match status" value="1"/>
</dbReference>
<keyword evidence="4" id="KW-0220">Diaminopimelate biosynthesis</keyword>
<dbReference type="EC" id="1.17.1.8" evidence="9"/>
<name>A0A068DWS1_9FLAO</name>
<evidence type="ECO:0000256" key="4">
    <source>
        <dbReference type="ARBA" id="ARBA00022915"/>
    </source>
</evidence>
<evidence type="ECO:0000256" key="9">
    <source>
        <dbReference type="ARBA" id="ARBA00038983"/>
    </source>
</evidence>
<protein>
    <recommendedName>
        <fullName evidence="9">4-hydroxy-tetrahydrodipicolinate reductase</fullName>
        <ecNumber evidence="9">1.17.1.8</ecNumber>
    </recommendedName>
</protein>
<dbReference type="AlphaFoldDB" id="A0A068DWS1"/>
<keyword evidence="6" id="KW-0520">NAD</keyword>
<comment type="pathway">
    <text evidence="8">Amino-acid biosynthesis; L-lysine biosynthesis via DAP pathway; (S)-tetrahydrodipicolinate from L-aspartate: step 4/4.</text>
</comment>
<evidence type="ECO:0000256" key="10">
    <source>
        <dbReference type="ARBA" id="ARBA00049080"/>
    </source>
</evidence>
<feature type="domain" description="Dihydrodipicolinate reductase N-terminal" evidence="12">
    <location>
        <begin position="1"/>
        <end position="99"/>
    </location>
</feature>
<gene>
    <name evidence="14" type="primary">dapB</name>
    <name evidence="14" type="ORF">FNIIJ_198</name>
</gene>
<evidence type="ECO:0000256" key="2">
    <source>
        <dbReference type="ARBA" id="ARBA00022605"/>
    </source>
</evidence>
<dbReference type="GO" id="GO:0009089">
    <property type="term" value="P:lysine biosynthetic process via diaminopimelate"/>
    <property type="evidence" value="ECO:0007669"/>
    <property type="project" value="InterPro"/>
</dbReference>
<evidence type="ECO:0000256" key="3">
    <source>
        <dbReference type="ARBA" id="ARBA00022857"/>
    </source>
</evidence>
<evidence type="ECO:0000256" key="7">
    <source>
        <dbReference type="ARBA" id="ARBA00023154"/>
    </source>
</evidence>